<keyword evidence="2" id="KW-1185">Reference proteome</keyword>
<evidence type="ECO:0000313" key="2">
    <source>
        <dbReference type="Proteomes" id="UP000019486"/>
    </source>
</evidence>
<organism evidence="1 2">
    <name type="scientific">Skermanella stibiiresistens SB22</name>
    <dbReference type="NCBI Taxonomy" id="1385369"/>
    <lineage>
        <taxon>Bacteria</taxon>
        <taxon>Pseudomonadati</taxon>
        <taxon>Pseudomonadota</taxon>
        <taxon>Alphaproteobacteria</taxon>
        <taxon>Rhodospirillales</taxon>
        <taxon>Azospirillaceae</taxon>
        <taxon>Skermanella</taxon>
    </lineage>
</organism>
<proteinExistence type="predicted"/>
<name>W9HD86_9PROT</name>
<reference evidence="1 2" key="1">
    <citation type="submission" date="2013-08" db="EMBL/GenBank/DDBJ databases">
        <title>The genome sequence of Skermanella stibiiresistens.</title>
        <authorList>
            <person name="Zhu W."/>
            <person name="Wang G."/>
        </authorList>
    </citation>
    <scope>NUCLEOTIDE SEQUENCE [LARGE SCALE GENOMIC DNA]</scope>
    <source>
        <strain evidence="1 2">SB22</strain>
    </source>
</reference>
<dbReference type="OrthoDB" id="7306423at2"/>
<sequence length="101" mass="11465">MAHRSRDRFDSAASVELKSLTERMDGLRLVAARVSGDQKLALERSLDNLRGLRNRCEARLEDARRASEDAWYLVRVHAESALAQFRGGLEAIENQYHRIAA</sequence>
<dbReference type="RefSeq" id="WP_157619013.1">
    <property type="nucleotide sequence ID" value="NZ_AVFL01000003.1"/>
</dbReference>
<evidence type="ECO:0000313" key="1">
    <source>
        <dbReference type="EMBL" id="EWY41868.1"/>
    </source>
</evidence>
<accession>W9HD86</accession>
<comment type="caution">
    <text evidence="1">The sequence shown here is derived from an EMBL/GenBank/DDBJ whole genome shotgun (WGS) entry which is preliminary data.</text>
</comment>
<gene>
    <name evidence="1" type="ORF">N825_25135</name>
</gene>
<protein>
    <submittedName>
        <fullName evidence="1">Uncharacterized protein</fullName>
    </submittedName>
</protein>
<dbReference type="AlphaFoldDB" id="W9HD86"/>
<dbReference type="Proteomes" id="UP000019486">
    <property type="component" value="Unassembled WGS sequence"/>
</dbReference>
<dbReference type="EMBL" id="AVFL01000003">
    <property type="protein sequence ID" value="EWY41868.1"/>
    <property type="molecule type" value="Genomic_DNA"/>
</dbReference>